<dbReference type="PANTHER" id="PTHR47683:SF4">
    <property type="entry name" value="PSEUDOURIDINE SYNTHASE"/>
    <property type="match status" value="1"/>
</dbReference>
<dbReference type="STRING" id="416870.llmg_2518"/>
<dbReference type="PROSITE" id="PS01149">
    <property type="entry name" value="PSI_RSU"/>
    <property type="match status" value="1"/>
</dbReference>
<keyword evidence="2 4" id="KW-0694">RNA-binding</keyword>
<evidence type="ECO:0000256" key="1">
    <source>
        <dbReference type="ARBA" id="ARBA00008348"/>
    </source>
</evidence>
<dbReference type="GO" id="GO:0003723">
    <property type="term" value="F:RNA binding"/>
    <property type="evidence" value="ECO:0007669"/>
    <property type="project" value="UniProtKB-KW"/>
</dbReference>
<protein>
    <recommendedName>
        <fullName evidence="5">Pseudouridine synthase</fullName>
        <ecNumber evidence="5">5.4.99.-</ecNumber>
    </recommendedName>
</protein>
<dbReference type="GO" id="GO:0016829">
    <property type="term" value="F:lyase activity"/>
    <property type="evidence" value="ECO:0007669"/>
    <property type="project" value="UniProtKB-KW"/>
</dbReference>
<dbReference type="Pfam" id="PF01479">
    <property type="entry name" value="S4"/>
    <property type="match status" value="1"/>
</dbReference>
<dbReference type="InterPro" id="IPR002942">
    <property type="entry name" value="S4_RNA-bd"/>
</dbReference>
<dbReference type="GO" id="GO:0005829">
    <property type="term" value="C:cytosol"/>
    <property type="evidence" value="ECO:0007669"/>
    <property type="project" value="UniProtKB-ARBA"/>
</dbReference>
<dbReference type="SUPFAM" id="SSF55174">
    <property type="entry name" value="Alpha-L RNA-binding motif"/>
    <property type="match status" value="1"/>
</dbReference>
<evidence type="ECO:0000256" key="4">
    <source>
        <dbReference type="PROSITE-ProRule" id="PRU00182"/>
    </source>
</evidence>
<sequence>MTRFLSVTFIFTDRIFANKIRSITTCNRLKCEFADKSCSSDFLDTSLVTSGENTSIFVSQQADKDYPKWEIIVPASFGYYLCYNKGMRLDKFLAESGLGSRSEVKVLLKKGRVTVAGEIQRDGRFQVDKNSRQVAFDGQILDYQEYYYYLLNKPQGVVSATKDNVFKTVVQLLSEKDFRKDIFPVGRLDKNTEGLLILTNDGALGHDLTQPKKHVEKEYFARIDGKVTDEIINKFAEGLTLKNGEKARPGELFVEKTYKGDSQSGWVSEIRVIIHEGKFHQVKRMFEAVEMYVLYLKRIRMGNLALDSDLALGAYRPLTIEEIENLKK</sequence>
<dbReference type="Gene3D" id="3.30.70.1560">
    <property type="entry name" value="Alpha-L RNA-binding motif"/>
    <property type="match status" value="1"/>
</dbReference>
<dbReference type="SMART" id="SM00363">
    <property type="entry name" value="S4"/>
    <property type="match status" value="1"/>
</dbReference>
<evidence type="ECO:0000256" key="2">
    <source>
        <dbReference type="ARBA" id="ARBA00022884"/>
    </source>
</evidence>
<dbReference type="PROSITE" id="PS50889">
    <property type="entry name" value="S4"/>
    <property type="match status" value="1"/>
</dbReference>
<dbReference type="InterPro" id="IPR020103">
    <property type="entry name" value="PsdUridine_synth_cat_dom_sf"/>
</dbReference>
<evidence type="ECO:0000256" key="3">
    <source>
        <dbReference type="ARBA" id="ARBA00023235"/>
    </source>
</evidence>
<dbReference type="SUPFAM" id="SSF55120">
    <property type="entry name" value="Pseudouridine synthase"/>
    <property type="match status" value="1"/>
</dbReference>
<dbReference type="PhylomeDB" id="A2RP35"/>
<dbReference type="eggNOG" id="COG1187">
    <property type="taxonomic scope" value="Bacteria"/>
</dbReference>
<dbReference type="FunFam" id="3.10.290.10:FF:000003">
    <property type="entry name" value="Pseudouridine synthase"/>
    <property type="match status" value="1"/>
</dbReference>
<accession>A2RP35</accession>
<gene>
    <name evidence="7" type="ordered locus">llmg_2518</name>
</gene>
<keyword evidence="7" id="KW-0456">Lyase</keyword>
<proteinExistence type="inferred from homology"/>
<dbReference type="InterPro" id="IPR050343">
    <property type="entry name" value="RsuA_PseudoU_synthase"/>
</dbReference>
<dbReference type="InterPro" id="IPR018496">
    <property type="entry name" value="PsdUridine_synth_RsuA/RluB_CS"/>
</dbReference>
<dbReference type="InterPro" id="IPR036986">
    <property type="entry name" value="S4_RNA-bd_sf"/>
</dbReference>
<dbReference type="CDD" id="cd00165">
    <property type="entry name" value="S4"/>
    <property type="match status" value="1"/>
</dbReference>
<dbReference type="Gene3D" id="3.30.70.580">
    <property type="entry name" value="Pseudouridine synthase I, catalytic domain, N-terminal subdomain"/>
    <property type="match status" value="1"/>
</dbReference>
<dbReference type="EC" id="5.4.99.-" evidence="5"/>
<feature type="domain" description="RNA-binding S4" evidence="6">
    <location>
        <begin position="87"/>
        <end position="145"/>
    </location>
</feature>
<dbReference type="PANTHER" id="PTHR47683">
    <property type="entry name" value="PSEUDOURIDINE SYNTHASE FAMILY PROTEIN-RELATED"/>
    <property type="match status" value="1"/>
</dbReference>
<evidence type="ECO:0000259" key="6">
    <source>
        <dbReference type="SMART" id="SM00363"/>
    </source>
</evidence>
<dbReference type="GO" id="GO:0120159">
    <property type="term" value="F:rRNA pseudouridine synthase activity"/>
    <property type="evidence" value="ECO:0007669"/>
    <property type="project" value="UniProtKB-ARBA"/>
</dbReference>
<dbReference type="Gene3D" id="3.10.290.10">
    <property type="entry name" value="RNA-binding S4 domain"/>
    <property type="match status" value="1"/>
</dbReference>
<dbReference type="HOGENOM" id="CLU_024979_1_2_9"/>
<dbReference type="NCBIfam" id="TIGR00093">
    <property type="entry name" value="pseudouridine synthase"/>
    <property type="match status" value="1"/>
</dbReference>
<organism evidence="7 8">
    <name type="scientific">Lactococcus lactis subsp. cremoris (strain MG1363)</name>
    <dbReference type="NCBI Taxonomy" id="416870"/>
    <lineage>
        <taxon>Bacteria</taxon>
        <taxon>Bacillati</taxon>
        <taxon>Bacillota</taxon>
        <taxon>Bacilli</taxon>
        <taxon>Lactobacillales</taxon>
        <taxon>Streptococcaceae</taxon>
        <taxon>Lactococcus</taxon>
        <taxon>Lactococcus cremoris subsp. cremoris</taxon>
    </lineage>
</organism>
<dbReference type="GO" id="GO:0000455">
    <property type="term" value="P:enzyme-directed rRNA pseudouridine synthesis"/>
    <property type="evidence" value="ECO:0007669"/>
    <property type="project" value="UniProtKB-ARBA"/>
</dbReference>
<dbReference type="InterPro" id="IPR042092">
    <property type="entry name" value="PsdUridine_s_RsuA/RluB/E/F_cat"/>
</dbReference>
<evidence type="ECO:0000313" key="7">
    <source>
        <dbReference type="EMBL" id="CAL99081.1"/>
    </source>
</evidence>
<evidence type="ECO:0000313" key="8">
    <source>
        <dbReference type="Proteomes" id="UP000000364"/>
    </source>
</evidence>
<comment type="similarity">
    <text evidence="1 5">Belongs to the pseudouridine synthase RsuA family.</text>
</comment>
<dbReference type="Proteomes" id="UP000000364">
    <property type="component" value="Chromosome"/>
</dbReference>
<dbReference type="EMBL" id="AM406671">
    <property type="protein sequence ID" value="CAL99081.1"/>
    <property type="molecule type" value="Genomic_DNA"/>
</dbReference>
<dbReference type="InterPro" id="IPR006145">
    <property type="entry name" value="PsdUridine_synth_RsuA/RluA"/>
</dbReference>
<dbReference type="Pfam" id="PF00849">
    <property type="entry name" value="PseudoU_synth_2"/>
    <property type="match status" value="1"/>
</dbReference>
<dbReference type="CDD" id="cd02553">
    <property type="entry name" value="PseudoU_synth_RsuA"/>
    <property type="match status" value="1"/>
</dbReference>
<keyword evidence="3 5" id="KW-0413">Isomerase</keyword>
<dbReference type="SMR" id="A2RP35"/>
<reference evidence="7 8" key="1">
    <citation type="journal article" date="2007" name="J. Bacteriol.">
        <title>The complete genome sequence of the lactic acid bacterial paradigm Lactococcus lactis subsp. cremoris MG1363.</title>
        <authorList>
            <person name="Wegmann U."/>
            <person name="O'Connell-Motherway M."/>
            <person name="Zomer A."/>
            <person name="Buist G."/>
            <person name="Shearman C."/>
            <person name="Canchaya C."/>
            <person name="Ventura M."/>
            <person name="Goesmann A."/>
            <person name="Gasson M.J."/>
            <person name="Kuipers O.P."/>
            <person name="van Sinderen D."/>
            <person name="Kok J."/>
        </authorList>
    </citation>
    <scope>NUCLEOTIDE SEQUENCE [LARGE SCALE GENOMIC DNA]</scope>
    <source>
        <strain evidence="7 8">MG1363</strain>
    </source>
</reference>
<dbReference type="InterPro" id="IPR000748">
    <property type="entry name" value="PsdUridine_synth_RsuA/RluB/E/F"/>
</dbReference>
<dbReference type="AlphaFoldDB" id="A2RP35"/>
<dbReference type="InterPro" id="IPR020094">
    <property type="entry name" value="TruA/RsuA/RluB/E/F_N"/>
</dbReference>
<dbReference type="KEGG" id="llm:llmg_2518"/>
<evidence type="ECO:0000256" key="5">
    <source>
        <dbReference type="RuleBase" id="RU003887"/>
    </source>
</evidence>
<dbReference type="FunFam" id="3.30.70.1560:FF:000001">
    <property type="entry name" value="Pseudouridine synthase"/>
    <property type="match status" value="1"/>
</dbReference>
<name>A2RP35_LACLM</name>